<reference evidence="3" key="1">
    <citation type="submission" date="2016-10" db="EMBL/GenBank/DDBJ databases">
        <authorList>
            <person name="Varghese N."/>
            <person name="Submissions S."/>
        </authorList>
    </citation>
    <scope>NUCLEOTIDE SEQUENCE [LARGE SCALE GENOMIC DNA]</scope>
    <source>
        <strain evidence="3">OR362-8,ATCC BAA-1266,JCM 13504</strain>
    </source>
</reference>
<accession>A0A1I6BEH4</accession>
<feature type="transmembrane region" description="Helical" evidence="1">
    <location>
        <begin position="69"/>
        <end position="96"/>
    </location>
</feature>
<keyword evidence="3" id="KW-1185">Reference proteome</keyword>
<name>A0A1I6BEH4_HYMAR</name>
<organism evidence="2 3">
    <name type="scientific">Hymenobacter arizonensis</name>
    <name type="common">Siccationidurans arizonensis</name>
    <dbReference type="NCBI Taxonomy" id="1227077"/>
    <lineage>
        <taxon>Bacteria</taxon>
        <taxon>Pseudomonadati</taxon>
        <taxon>Bacteroidota</taxon>
        <taxon>Cytophagia</taxon>
        <taxon>Cytophagales</taxon>
        <taxon>Hymenobacteraceae</taxon>
        <taxon>Hymenobacter</taxon>
    </lineage>
</organism>
<keyword evidence="1" id="KW-0812">Transmembrane</keyword>
<dbReference type="AlphaFoldDB" id="A0A1I6BEH4"/>
<proteinExistence type="predicted"/>
<gene>
    <name evidence="2" type="ORF">SAMN04515668_4425</name>
</gene>
<evidence type="ECO:0000256" key="1">
    <source>
        <dbReference type="SAM" id="Phobius"/>
    </source>
</evidence>
<sequence>MKISYWLIGMVLLFTAHLLLAGLLLGAILQRLENQRYNLAFAGVGLAMLLLAWVGALLVQRLWQRRWVVASALAVLLLVDGLALCGGVLLTGVIGVTPDG</sequence>
<dbReference type="Proteomes" id="UP000199029">
    <property type="component" value="Unassembled WGS sequence"/>
</dbReference>
<evidence type="ECO:0000313" key="3">
    <source>
        <dbReference type="Proteomes" id="UP000199029"/>
    </source>
</evidence>
<feature type="transmembrane region" description="Helical" evidence="1">
    <location>
        <begin position="6"/>
        <end position="27"/>
    </location>
</feature>
<dbReference type="EMBL" id="FOXS01000008">
    <property type="protein sequence ID" value="SFQ79306.1"/>
    <property type="molecule type" value="Genomic_DNA"/>
</dbReference>
<keyword evidence="1" id="KW-1133">Transmembrane helix</keyword>
<dbReference type="RefSeq" id="WP_092678367.1">
    <property type="nucleotide sequence ID" value="NZ_FOXS01000008.1"/>
</dbReference>
<feature type="transmembrane region" description="Helical" evidence="1">
    <location>
        <begin position="39"/>
        <end position="63"/>
    </location>
</feature>
<protein>
    <submittedName>
        <fullName evidence="2">Uncharacterized protein</fullName>
    </submittedName>
</protein>
<evidence type="ECO:0000313" key="2">
    <source>
        <dbReference type="EMBL" id="SFQ79306.1"/>
    </source>
</evidence>
<keyword evidence="1" id="KW-0472">Membrane</keyword>